<dbReference type="Pfam" id="PF26572">
    <property type="entry name" value="DUF8185"/>
    <property type="match status" value="1"/>
</dbReference>
<proteinExistence type="predicted"/>
<name>A0A6J7GS28_9ZZZZ</name>
<dbReference type="AlphaFoldDB" id="A0A6J7GS28"/>
<accession>A0A6J7GS28</accession>
<dbReference type="EMBL" id="CAFBMB010000122">
    <property type="protein sequence ID" value="CAB4907140.1"/>
    <property type="molecule type" value="Genomic_DNA"/>
</dbReference>
<evidence type="ECO:0000313" key="2">
    <source>
        <dbReference type="EMBL" id="CAB4907140.1"/>
    </source>
</evidence>
<gene>
    <name evidence="2" type="ORF">UFOPK3516_01266</name>
</gene>
<feature type="domain" description="DUF8185" evidence="1">
    <location>
        <begin position="34"/>
        <end position="148"/>
    </location>
</feature>
<organism evidence="2">
    <name type="scientific">freshwater metagenome</name>
    <dbReference type="NCBI Taxonomy" id="449393"/>
    <lineage>
        <taxon>unclassified sequences</taxon>
        <taxon>metagenomes</taxon>
        <taxon>ecological metagenomes</taxon>
    </lineage>
</organism>
<dbReference type="InterPro" id="IPR058498">
    <property type="entry name" value="DUF8185"/>
</dbReference>
<reference evidence="2" key="1">
    <citation type="submission" date="2020-05" db="EMBL/GenBank/DDBJ databases">
        <authorList>
            <person name="Chiriac C."/>
            <person name="Salcher M."/>
            <person name="Ghai R."/>
            <person name="Kavagutti S V."/>
        </authorList>
    </citation>
    <scope>NUCLEOTIDE SEQUENCE</scope>
</reference>
<protein>
    <submittedName>
        <fullName evidence="2">Unannotated protein</fullName>
    </submittedName>
</protein>
<evidence type="ECO:0000259" key="1">
    <source>
        <dbReference type="Pfam" id="PF26572"/>
    </source>
</evidence>
<sequence length="149" mass="15538">MVAIAALKDRLARDQTTVPLPPAVPGVTWAGLAPPQDGWVPVGVASENRLNDVARAGIAEVASISGQGAIIVSRVRTTVWSRAFRLDDHDVAEVVVAGPDVAGISPPAGAAFAAYGLGFLSADNLPVRITRTGRWTRLSTTRGHVLVRA</sequence>